<dbReference type="InterPro" id="IPR002545">
    <property type="entry name" value="CheW-lke_dom"/>
</dbReference>
<dbReference type="EMBL" id="FWZX01000059">
    <property type="protein sequence ID" value="SMF84843.1"/>
    <property type="molecule type" value="Genomic_DNA"/>
</dbReference>
<protein>
    <submittedName>
        <fullName evidence="2">Purine-binding chemotaxis protein CheW</fullName>
    </submittedName>
</protein>
<dbReference type="STRING" id="560819.SAMN05428998_1597"/>
<dbReference type="SMART" id="SM00260">
    <property type="entry name" value="CheW"/>
    <property type="match status" value="1"/>
</dbReference>
<feature type="domain" description="CheW-like" evidence="1">
    <location>
        <begin position="10"/>
        <end position="154"/>
    </location>
</feature>
<dbReference type="GO" id="GO:0005829">
    <property type="term" value="C:cytosol"/>
    <property type="evidence" value="ECO:0007669"/>
    <property type="project" value="TreeGrafter"/>
</dbReference>
<evidence type="ECO:0000259" key="1">
    <source>
        <dbReference type="PROSITE" id="PS50851"/>
    </source>
</evidence>
<organism evidence="2 3">
    <name type="scientific">Tistlia consotensis USBA 355</name>
    <dbReference type="NCBI Taxonomy" id="560819"/>
    <lineage>
        <taxon>Bacteria</taxon>
        <taxon>Pseudomonadati</taxon>
        <taxon>Pseudomonadota</taxon>
        <taxon>Alphaproteobacteria</taxon>
        <taxon>Rhodospirillales</taxon>
        <taxon>Rhodovibrionaceae</taxon>
        <taxon>Tistlia</taxon>
    </lineage>
</organism>
<name>A0A1Y6CX72_9PROT</name>
<reference evidence="2 3" key="1">
    <citation type="submission" date="2017-04" db="EMBL/GenBank/DDBJ databases">
        <authorList>
            <person name="Afonso C.L."/>
            <person name="Miller P.J."/>
            <person name="Scott M.A."/>
            <person name="Spackman E."/>
            <person name="Goraichik I."/>
            <person name="Dimitrov K.M."/>
            <person name="Suarez D.L."/>
            <person name="Swayne D.E."/>
        </authorList>
    </citation>
    <scope>NUCLEOTIDE SEQUENCE [LARGE SCALE GENOMIC DNA]</scope>
    <source>
        <strain evidence="2 3">USBA 355</strain>
    </source>
</reference>
<dbReference type="PROSITE" id="PS50851">
    <property type="entry name" value="CHEW"/>
    <property type="match status" value="1"/>
</dbReference>
<dbReference type="InterPro" id="IPR036061">
    <property type="entry name" value="CheW-like_dom_sf"/>
</dbReference>
<keyword evidence="3" id="KW-1185">Reference proteome</keyword>
<proteinExistence type="predicted"/>
<dbReference type="RefSeq" id="WP_085127443.1">
    <property type="nucleotide sequence ID" value="NZ_FWZX01000059.1"/>
</dbReference>
<evidence type="ECO:0000313" key="3">
    <source>
        <dbReference type="Proteomes" id="UP000192917"/>
    </source>
</evidence>
<dbReference type="Pfam" id="PF01584">
    <property type="entry name" value="CheW"/>
    <property type="match status" value="1"/>
</dbReference>
<gene>
    <name evidence="2" type="ORF">SAMN05428998_1597</name>
</gene>
<dbReference type="AlphaFoldDB" id="A0A1Y6CX72"/>
<dbReference type="GO" id="GO:0007165">
    <property type="term" value="P:signal transduction"/>
    <property type="evidence" value="ECO:0007669"/>
    <property type="project" value="InterPro"/>
</dbReference>
<dbReference type="PANTHER" id="PTHR22617">
    <property type="entry name" value="CHEMOTAXIS SENSOR HISTIDINE KINASE-RELATED"/>
    <property type="match status" value="1"/>
</dbReference>
<dbReference type="InterPro" id="IPR039315">
    <property type="entry name" value="CheW"/>
</dbReference>
<dbReference type="Gene3D" id="2.30.30.40">
    <property type="entry name" value="SH3 Domains"/>
    <property type="match status" value="1"/>
</dbReference>
<dbReference type="Proteomes" id="UP000192917">
    <property type="component" value="Unassembled WGS sequence"/>
</dbReference>
<dbReference type="PANTHER" id="PTHR22617:SF23">
    <property type="entry name" value="CHEMOTAXIS PROTEIN CHEW"/>
    <property type="match status" value="1"/>
</dbReference>
<dbReference type="GO" id="GO:0006935">
    <property type="term" value="P:chemotaxis"/>
    <property type="evidence" value="ECO:0007669"/>
    <property type="project" value="InterPro"/>
</dbReference>
<dbReference type="Gene3D" id="2.40.50.180">
    <property type="entry name" value="CheA-289, Domain 4"/>
    <property type="match status" value="1"/>
</dbReference>
<accession>A0A1Y6CX72</accession>
<evidence type="ECO:0000313" key="2">
    <source>
        <dbReference type="EMBL" id="SMF84843.1"/>
    </source>
</evidence>
<dbReference type="SUPFAM" id="SSF50341">
    <property type="entry name" value="CheW-like"/>
    <property type="match status" value="1"/>
</dbReference>
<sequence>MSEPSATSGDLQVVTLGIDREVFAVPVEAVLEILDLRPMFRLPEAPAYLAGLIDVRGRAVPVIDLRVKLGLPAAAASESSRILVLEVPAGERRLVLGLVADRVFEVAAFAASQIEPTPDIGVDWRSDYIGGVARRDEGFVVIFDLARLFSVEEVAYLGAKAAAAAAAGPGNGALDRGAEALALGTA</sequence>